<feature type="coiled-coil region" evidence="1">
    <location>
        <begin position="54"/>
        <end position="154"/>
    </location>
</feature>
<gene>
    <name evidence="3" type="ORF">QBC42DRAFT_256848</name>
</gene>
<proteinExistence type="predicted"/>
<reference evidence="3" key="1">
    <citation type="journal article" date="2023" name="Mol. Phylogenet. Evol.">
        <title>Genome-scale phylogeny and comparative genomics of the fungal order Sordariales.</title>
        <authorList>
            <person name="Hensen N."/>
            <person name="Bonometti L."/>
            <person name="Westerberg I."/>
            <person name="Brannstrom I.O."/>
            <person name="Guillou S."/>
            <person name="Cros-Aarteil S."/>
            <person name="Calhoun S."/>
            <person name="Haridas S."/>
            <person name="Kuo A."/>
            <person name="Mondo S."/>
            <person name="Pangilinan J."/>
            <person name="Riley R."/>
            <person name="LaButti K."/>
            <person name="Andreopoulos B."/>
            <person name="Lipzen A."/>
            <person name="Chen C."/>
            <person name="Yan M."/>
            <person name="Daum C."/>
            <person name="Ng V."/>
            <person name="Clum A."/>
            <person name="Steindorff A."/>
            <person name="Ohm R.A."/>
            <person name="Martin F."/>
            <person name="Silar P."/>
            <person name="Natvig D.O."/>
            <person name="Lalanne C."/>
            <person name="Gautier V."/>
            <person name="Ament-Velasquez S.L."/>
            <person name="Kruys A."/>
            <person name="Hutchinson M.I."/>
            <person name="Powell A.J."/>
            <person name="Barry K."/>
            <person name="Miller A.N."/>
            <person name="Grigoriev I.V."/>
            <person name="Debuchy R."/>
            <person name="Gladieux P."/>
            <person name="Hiltunen Thoren M."/>
            <person name="Johannesson H."/>
        </authorList>
    </citation>
    <scope>NUCLEOTIDE SEQUENCE</scope>
    <source>
        <strain evidence="3">PSN324</strain>
    </source>
</reference>
<evidence type="ECO:0000313" key="3">
    <source>
        <dbReference type="EMBL" id="KAK4456896.1"/>
    </source>
</evidence>
<reference evidence="3" key="2">
    <citation type="submission" date="2023-06" db="EMBL/GenBank/DDBJ databases">
        <authorList>
            <consortium name="Lawrence Berkeley National Laboratory"/>
            <person name="Mondo S.J."/>
            <person name="Hensen N."/>
            <person name="Bonometti L."/>
            <person name="Westerberg I."/>
            <person name="Brannstrom I.O."/>
            <person name="Guillou S."/>
            <person name="Cros-Aarteil S."/>
            <person name="Calhoun S."/>
            <person name="Haridas S."/>
            <person name="Kuo A."/>
            <person name="Pangilinan J."/>
            <person name="Riley R."/>
            <person name="Labutti K."/>
            <person name="Andreopoulos B."/>
            <person name="Lipzen A."/>
            <person name="Chen C."/>
            <person name="Yanf M."/>
            <person name="Daum C."/>
            <person name="Ng V."/>
            <person name="Clum A."/>
            <person name="Steindorff A."/>
            <person name="Ohm R."/>
            <person name="Martin F."/>
            <person name="Silar P."/>
            <person name="Natvig D."/>
            <person name="Lalanne C."/>
            <person name="Gautier V."/>
            <person name="Ament-Velasquez S.L."/>
            <person name="Kruys A."/>
            <person name="Hutchinson M.I."/>
            <person name="Powell A.J."/>
            <person name="Barry K."/>
            <person name="Miller A.N."/>
            <person name="Grigoriev I.V."/>
            <person name="Debuchy R."/>
            <person name="Gladieux P."/>
            <person name="Thoren M.H."/>
            <person name="Johannesson H."/>
        </authorList>
    </citation>
    <scope>NUCLEOTIDE SEQUENCE</scope>
    <source>
        <strain evidence="3">PSN324</strain>
    </source>
</reference>
<evidence type="ECO:0000313" key="4">
    <source>
        <dbReference type="Proteomes" id="UP001321749"/>
    </source>
</evidence>
<keyword evidence="4" id="KW-1185">Reference proteome</keyword>
<accession>A0AAV9H816</accession>
<dbReference type="Proteomes" id="UP001321749">
    <property type="component" value="Unassembled WGS sequence"/>
</dbReference>
<dbReference type="AlphaFoldDB" id="A0AAV9H816"/>
<dbReference type="Gene3D" id="1.20.5.1700">
    <property type="match status" value="1"/>
</dbReference>
<keyword evidence="1" id="KW-0175">Coiled coil</keyword>
<organism evidence="3 4">
    <name type="scientific">Cladorrhinum samala</name>
    <dbReference type="NCBI Taxonomy" id="585594"/>
    <lineage>
        <taxon>Eukaryota</taxon>
        <taxon>Fungi</taxon>
        <taxon>Dikarya</taxon>
        <taxon>Ascomycota</taxon>
        <taxon>Pezizomycotina</taxon>
        <taxon>Sordariomycetes</taxon>
        <taxon>Sordariomycetidae</taxon>
        <taxon>Sordariales</taxon>
        <taxon>Podosporaceae</taxon>
        <taxon>Cladorrhinum</taxon>
    </lineage>
</organism>
<dbReference type="EMBL" id="MU865154">
    <property type="protein sequence ID" value="KAK4456896.1"/>
    <property type="molecule type" value="Genomic_DNA"/>
</dbReference>
<sequence length="1089" mass="122411">MEADLQDQAAGLIKSMNYLIAKMDKLPASEANSNKAKTLLSVFSITKEKLDSYAKHQGENAAKLARKLEEHKQKHDELQAGIKQNDLKSTRLEEWEKRLRRQEEEVQQNQKIKEELDQRSKALDLLHARLATENEGLAKKAAALKKEGEDLSEKDHRMFLTEQDLVQRQTLLEEREQGLSDERGELKILTNKTQAQERRLQLLIEQNDAAKEDLKTKLAEAATKNADIETSNRKLEADKAEFAAHKQAQVDAISKLVEGNIATVKQTLDTYLAGQIPKMDSIIEAFADLKRSFTSKLEADKAEFTAQQQQREAAISKLFDGNTGAINQALDDHLDSIVGALTDLKRSFTLKLETDKAELAAQNQAQVASLSKSVEGNLTTIKQTFSDHFTGQVPKLDSIVEALADLKFSSTSKSETERELAAELGSQNKRLQEQQAELAFRAASEESLTSQRNDLAKSVKDLESQLEQATARARLVEGLEAECSKLKPQLAAAKARARLVEGLETECNKLKSQLEDAGARAQLVEGLESESEKLKSQLEDAGARARRVEALETECVELYSQLEKANARARLVEGLENECVELHSQLEEANARARRVEALETECLELKLKLENAYARARLVEALETECNKLKLGTSRLQEELAQVGKIHAAECQAHQRVEMENKNLKKELLTLQENAQSITKFDATLTAVKDKILDTLGSVCHGHDDLIREQQLLQSRLEGYNELVDIHSLCEQEISTLVSEMTELKEQLKDARENTLLLEGALGDQLRNENHELKQKLDDAQTLADETKETLLKAQRQLESRLEEANVIASACKGHDRLAETNSTLVQQTIDLQKRVHELQQELNQVTKESSDLQRQLKEEQELSSTCVRDGHAELTRKNAHLMSEKDKLQIELISAQSVALKCHGHETLAQDKSALEQKLADMQPEYARLKKAASDCQCQRLEQELASARELASAGEQSRKRRRADDESNESPWEKVIAKVSTDMRDIVPVEVGPKKPGPEKLFYELSGISLEDAWRQNWETFVSSPTSKDWHCTQMIMSAGHDGAAILDDGRCKTHEDGECLRVKLQPMRQGEKPRTIFTLYEDRYE</sequence>
<feature type="coiled-coil region" evidence="1">
    <location>
        <begin position="830"/>
        <end position="893"/>
    </location>
</feature>
<name>A0AAV9H816_9PEZI</name>
<feature type="coiled-coil region" evidence="1">
    <location>
        <begin position="735"/>
        <end position="805"/>
    </location>
</feature>
<evidence type="ECO:0000256" key="1">
    <source>
        <dbReference type="SAM" id="Coils"/>
    </source>
</evidence>
<comment type="caution">
    <text evidence="3">The sequence shown here is derived from an EMBL/GenBank/DDBJ whole genome shotgun (WGS) entry which is preliminary data.</text>
</comment>
<feature type="coiled-coil region" evidence="1">
    <location>
        <begin position="414"/>
        <end position="675"/>
    </location>
</feature>
<feature type="region of interest" description="Disordered" evidence="2">
    <location>
        <begin position="951"/>
        <end position="976"/>
    </location>
</feature>
<feature type="coiled-coil region" evidence="1">
    <location>
        <begin position="186"/>
        <end position="238"/>
    </location>
</feature>
<evidence type="ECO:0000256" key="2">
    <source>
        <dbReference type="SAM" id="MobiDB-lite"/>
    </source>
</evidence>
<protein>
    <submittedName>
        <fullName evidence="3">Uncharacterized protein</fullName>
    </submittedName>
</protein>